<feature type="domain" description="FP protein C-terminal" evidence="1">
    <location>
        <begin position="108"/>
        <end position="158"/>
    </location>
</feature>
<dbReference type="RefSeq" id="XP_008486535.1">
    <property type="nucleotide sequence ID" value="XM_008488313.1"/>
</dbReference>
<dbReference type="Proteomes" id="UP000079169">
    <property type="component" value="Unplaced"/>
</dbReference>
<accession>A0A1S3DSV8</accession>
<protein>
    <submittedName>
        <fullName evidence="3">Uncharacterized protein LOC103523252</fullName>
    </submittedName>
</protein>
<proteinExistence type="predicted"/>
<dbReference type="GeneID" id="103523252"/>
<reference evidence="3" key="1">
    <citation type="submission" date="2025-08" db="UniProtKB">
        <authorList>
            <consortium name="RefSeq"/>
        </authorList>
    </citation>
    <scope>IDENTIFICATION</scope>
</reference>
<dbReference type="PaxDb" id="121845-A0A1S3DSV8"/>
<dbReference type="STRING" id="121845.A0A1S3DSV8"/>
<name>A0A1S3DSV8_DIACI</name>
<dbReference type="InterPro" id="IPR057251">
    <property type="entry name" value="FP_C"/>
</dbReference>
<gene>
    <name evidence="3" type="primary">LOC103523252</name>
</gene>
<keyword evidence="2" id="KW-1185">Reference proteome</keyword>
<sequence length="158" mass="18260">MAQEGNKNKLEITGVPQNVDYVAYTEKIFEKIKVNQVVKKEEYHVEKITVKKPNSPPQVKSLVVTLKNNQIRDSVLETLKRDKPRMSTADFINQQPALPIFINEYLSPYLKKLFYEAKKIKGDKNYEYLWVKNGQILLKKTAGGKVMRLTSMEDLGKI</sequence>
<evidence type="ECO:0000259" key="1">
    <source>
        <dbReference type="Pfam" id="PF25298"/>
    </source>
</evidence>
<evidence type="ECO:0000313" key="3">
    <source>
        <dbReference type="RefSeq" id="XP_008486535.1"/>
    </source>
</evidence>
<evidence type="ECO:0000313" key="2">
    <source>
        <dbReference type="Proteomes" id="UP000079169"/>
    </source>
</evidence>
<organism evidence="2 3">
    <name type="scientific">Diaphorina citri</name>
    <name type="common">Asian citrus psyllid</name>
    <dbReference type="NCBI Taxonomy" id="121845"/>
    <lineage>
        <taxon>Eukaryota</taxon>
        <taxon>Metazoa</taxon>
        <taxon>Ecdysozoa</taxon>
        <taxon>Arthropoda</taxon>
        <taxon>Hexapoda</taxon>
        <taxon>Insecta</taxon>
        <taxon>Pterygota</taxon>
        <taxon>Neoptera</taxon>
        <taxon>Paraneoptera</taxon>
        <taxon>Hemiptera</taxon>
        <taxon>Sternorrhyncha</taxon>
        <taxon>Psylloidea</taxon>
        <taxon>Psyllidae</taxon>
        <taxon>Diaphorininae</taxon>
        <taxon>Diaphorina</taxon>
    </lineage>
</organism>
<dbReference type="Pfam" id="PF25298">
    <property type="entry name" value="Baculo_FP_2nd"/>
    <property type="match status" value="1"/>
</dbReference>
<dbReference type="OMA" id="DIKVCHR"/>
<dbReference type="KEGG" id="dci:103523252"/>
<dbReference type="AlphaFoldDB" id="A0A1S3DSV8"/>